<dbReference type="EMBL" id="JANPWB010000016">
    <property type="protein sequence ID" value="KAJ1080059.1"/>
    <property type="molecule type" value="Genomic_DNA"/>
</dbReference>
<feature type="region of interest" description="Disordered" evidence="1">
    <location>
        <begin position="1"/>
        <end position="41"/>
    </location>
</feature>
<name>A0AAV7KQ94_PLEWA</name>
<proteinExistence type="predicted"/>
<evidence type="ECO:0000313" key="3">
    <source>
        <dbReference type="Proteomes" id="UP001066276"/>
    </source>
</evidence>
<evidence type="ECO:0000313" key="2">
    <source>
        <dbReference type="EMBL" id="KAJ1080059.1"/>
    </source>
</evidence>
<gene>
    <name evidence="2" type="ORF">NDU88_000281</name>
</gene>
<dbReference type="AlphaFoldDB" id="A0AAV7KQ94"/>
<organism evidence="2 3">
    <name type="scientific">Pleurodeles waltl</name>
    <name type="common">Iberian ribbed newt</name>
    <dbReference type="NCBI Taxonomy" id="8319"/>
    <lineage>
        <taxon>Eukaryota</taxon>
        <taxon>Metazoa</taxon>
        <taxon>Chordata</taxon>
        <taxon>Craniata</taxon>
        <taxon>Vertebrata</taxon>
        <taxon>Euteleostomi</taxon>
        <taxon>Amphibia</taxon>
        <taxon>Batrachia</taxon>
        <taxon>Caudata</taxon>
        <taxon>Salamandroidea</taxon>
        <taxon>Salamandridae</taxon>
        <taxon>Pleurodelinae</taxon>
        <taxon>Pleurodeles</taxon>
    </lineage>
</organism>
<keyword evidence="3" id="KW-1185">Reference proteome</keyword>
<comment type="caution">
    <text evidence="2">The sequence shown here is derived from an EMBL/GenBank/DDBJ whole genome shotgun (WGS) entry which is preliminary data.</text>
</comment>
<dbReference type="Proteomes" id="UP001066276">
    <property type="component" value="Chromosome 12"/>
</dbReference>
<feature type="region of interest" description="Disordered" evidence="1">
    <location>
        <begin position="60"/>
        <end position="96"/>
    </location>
</feature>
<accession>A0AAV7KQ94</accession>
<reference evidence="2" key="1">
    <citation type="journal article" date="2022" name="bioRxiv">
        <title>Sequencing and chromosome-scale assembly of the giantPleurodeles waltlgenome.</title>
        <authorList>
            <person name="Brown T."/>
            <person name="Elewa A."/>
            <person name="Iarovenko S."/>
            <person name="Subramanian E."/>
            <person name="Araus A.J."/>
            <person name="Petzold A."/>
            <person name="Susuki M."/>
            <person name="Suzuki K.-i.T."/>
            <person name="Hayashi T."/>
            <person name="Toyoda A."/>
            <person name="Oliveira C."/>
            <person name="Osipova E."/>
            <person name="Leigh N.D."/>
            <person name="Simon A."/>
            <person name="Yun M.H."/>
        </authorList>
    </citation>
    <scope>NUCLEOTIDE SEQUENCE</scope>
    <source>
        <strain evidence="2">20211129_DDA</strain>
        <tissue evidence="2">Liver</tissue>
    </source>
</reference>
<evidence type="ECO:0000256" key="1">
    <source>
        <dbReference type="SAM" id="MobiDB-lite"/>
    </source>
</evidence>
<sequence>MGSRTPEACPGPESRPPSPPGMHGLRRGYPAHGSMEGGPVGRAVARGETSLQGGVERNQCWGETPISRGGSVGGRDQGWGAAADRRRRLGPGLEDG</sequence>
<protein>
    <submittedName>
        <fullName evidence="2">Uncharacterized protein</fullName>
    </submittedName>
</protein>